<organism evidence="1 2">
    <name type="scientific">Aureococcus anophagefferens</name>
    <name type="common">Harmful bloom alga</name>
    <dbReference type="NCBI Taxonomy" id="44056"/>
    <lineage>
        <taxon>Eukaryota</taxon>
        <taxon>Sar</taxon>
        <taxon>Stramenopiles</taxon>
        <taxon>Ochrophyta</taxon>
        <taxon>Pelagophyceae</taxon>
        <taxon>Pelagomonadales</taxon>
        <taxon>Pelagomonadaceae</taxon>
        <taxon>Aureococcus</taxon>
    </lineage>
</organism>
<dbReference type="Gene3D" id="3.40.50.2000">
    <property type="entry name" value="Glycogen Phosphorylase B"/>
    <property type="match status" value="2"/>
</dbReference>
<protein>
    <submittedName>
        <fullName evidence="1">Uncharacterized protein</fullName>
    </submittedName>
</protein>
<dbReference type="KEGG" id="aaf:AURANDRAFT_61406"/>
<sequence>MGINILVLTFEYDAFTFSGNGVYAQSLVRGLEMVEGVSVDVVCGGPFGAENCQPPSKAAVVVNLPRWGHLDASCCFREFAAQVNARLDEYYESRAWPDLVLGVDWHVLQVYEHLSRKKPLPMVYLNFRVFSRSGPPGASQHGAAFFKAQEFAMMDRSWLTLALSETDAACLRELHPNAEVRVLLPPIRADVMARAQRPLRKADVPERHLITCCVRLSDEKEPERFVRLVENLAERKAFDGVFGYKVGLRPVLVTGRCDVDTPLVRRFLDAHPETDVYAFLDAEGLEELYRKSLLHVHPPAYDPFGMAVAEAAAFGAPTVFLKGADVGAKTILQRGDTPELDPRTGKELFDQDAFFEFDLDDDHAGYVAPEDRPTTADLEQLDEFDRRRWIHKHEDAVTELLRLVRDESRLRDVGRLAKKRALPWTEKAHGARLMDFLVPILSEAQEAKRQLQVKEERVRPKGGRVRLQNFRRPEPAPIKKCWV</sequence>
<reference evidence="1 2" key="1">
    <citation type="submission" date="2024-03" db="EMBL/GenBank/DDBJ databases">
        <title>Aureococcus anophagefferens CCMP1851 and Kratosvirus quantuckense: Draft genome of a second virus-susceptible host strain in the model system.</title>
        <authorList>
            <person name="Chase E."/>
            <person name="Truchon A.R."/>
            <person name="Schepens W."/>
            <person name="Wilhelm S.W."/>
        </authorList>
    </citation>
    <scope>NUCLEOTIDE SEQUENCE [LARGE SCALE GENOMIC DNA]</scope>
    <source>
        <strain evidence="1 2">CCMP1851</strain>
    </source>
</reference>
<dbReference type="GO" id="GO:0016757">
    <property type="term" value="F:glycosyltransferase activity"/>
    <property type="evidence" value="ECO:0007669"/>
    <property type="project" value="UniProtKB-KW"/>
</dbReference>
<dbReference type="InterPro" id="IPR001296">
    <property type="entry name" value="Glyco_trans_1"/>
</dbReference>
<proteinExistence type="predicted"/>
<comment type="caution">
    <text evidence="1">The sequence shown here is derived from an EMBL/GenBank/DDBJ whole genome shotgun (WGS) entry which is preliminary data.</text>
</comment>
<dbReference type="SUPFAM" id="SSF53756">
    <property type="entry name" value="UDP-Glycosyltransferase/glycogen phosphorylase"/>
    <property type="match status" value="1"/>
</dbReference>
<evidence type="ECO:0000313" key="1">
    <source>
        <dbReference type="EMBL" id="KAK7247715.1"/>
    </source>
</evidence>
<evidence type="ECO:0000313" key="2">
    <source>
        <dbReference type="Proteomes" id="UP001363151"/>
    </source>
</evidence>
<dbReference type="EMBL" id="JBBJCI010000128">
    <property type="protein sequence ID" value="KAK7247715.1"/>
    <property type="molecule type" value="Genomic_DNA"/>
</dbReference>
<name>A0ABR1G394_AURAN</name>
<keyword evidence="2" id="KW-1185">Reference proteome</keyword>
<gene>
    <name evidence="1" type="ORF">SO694_00088043</name>
</gene>
<dbReference type="Pfam" id="PF00534">
    <property type="entry name" value="Glycos_transf_1"/>
    <property type="match status" value="1"/>
</dbReference>
<dbReference type="Proteomes" id="UP001363151">
    <property type="component" value="Unassembled WGS sequence"/>
</dbReference>
<accession>A0ABR1G394</accession>